<evidence type="ECO:0000259" key="1">
    <source>
        <dbReference type="Pfam" id="PF13391"/>
    </source>
</evidence>
<evidence type="ECO:0000313" key="2">
    <source>
        <dbReference type="EMBL" id="RPB27605.1"/>
    </source>
</evidence>
<organism evidence="2 3">
    <name type="scientific">Terfezia boudieri ATCC MYA-4762</name>
    <dbReference type="NCBI Taxonomy" id="1051890"/>
    <lineage>
        <taxon>Eukaryota</taxon>
        <taxon>Fungi</taxon>
        <taxon>Dikarya</taxon>
        <taxon>Ascomycota</taxon>
        <taxon>Pezizomycotina</taxon>
        <taxon>Pezizomycetes</taxon>
        <taxon>Pezizales</taxon>
        <taxon>Pezizaceae</taxon>
        <taxon>Terfezia</taxon>
    </lineage>
</organism>
<dbReference type="InParanoid" id="A0A3N4MEV0"/>
<gene>
    <name evidence="2" type="ORF">L211DRAFT_834466</name>
</gene>
<keyword evidence="3" id="KW-1185">Reference proteome</keyword>
<sequence length="90" mass="10598">MIEEAVDTNGVLKINSSQNGMLHLSDIHHMFDQYTILANADDSYKVVDFDEDYLRLDGRVLDPVCRDPHNVHRVSDELLRWHYSKMYIVY</sequence>
<dbReference type="Proteomes" id="UP000267821">
    <property type="component" value="Unassembled WGS sequence"/>
</dbReference>
<dbReference type="STRING" id="1051890.A0A3N4MEV0"/>
<dbReference type="OrthoDB" id="2142759at2759"/>
<dbReference type="InterPro" id="IPR003615">
    <property type="entry name" value="HNH_nuc"/>
</dbReference>
<dbReference type="EMBL" id="ML121531">
    <property type="protein sequence ID" value="RPB27605.1"/>
    <property type="molecule type" value="Genomic_DNA"/>
</dbReference>
<proteinExistence type="predicted"/>
<protein>
    <recommendedName>
        <fullName evidence="1">HNH nuclease domain-containing protein</fullName>
    </recommendedName>
</protein>
<name>A0A3N4MEV0_9PEZI</name>
<accession>A0A3N4MEV0</accession>
<feature type="domain" description="HNH nuclease" evidence="1">
    <location>
        <begin position="6"/>
        <end position="36"/>
    </location>
</feature>
<reference evidence="2 3" key="1">
    <citation type="journal article" date="2018" name="Nat. Ecol. Evol.">
        <title>Pezizomycetes genomes reveal the molecular basis of ectomycorrhizal truffle lifestyle.</title>
        <authorList>
            <person name="Murat C."/>
            <person name="Payen T."/>
            <person name="Noel B."/>
            <person name="Kuo A."/>
            <person name="Morin E."/>
            <person name="Chen J."/>
            <person name="Kohler A."/>
            <person name="Krizsan K."/>
            <person name="Balestrini R."/>
            <person name="Da Silva C."/>
            <person name="Montanini B."/>
            <person name="Hainaut M."/>
            <person name="Levati E."/>
            <person name="Barry K.W."/>
            <person name="Belfiori B."/>
            <person name="Cichocki N."/>
            <person name="Clum A."/>
            <person name="Dockter R.B."/>
            <person name="Fauchery L."/>
            <person name="Guy J."/>
            <person name="Iotti M."/>
            <person name="Le Tacon F."/>
            <person name="Lindquist E.A."/>
            <person name="Lipzen A."/>
            <person name="Malagnac F."/>
            <person name="Mello A."/>
            <person name="Molinier V."/>
            <person name="Miyauchi S."/>
            <person name="Poulain J."/>
            <person name="Riccioni C."/>
            <person name="Rubini A."/>
            <person name="Sitrit Y."/>
            <person name="Splivallo R."/>
            <person name="Traeger S."/>
            <person name="Wang M."/>
            <person name="Zifcakova L."/>
            <person name="Wipf D."/>
            <person name="Zambonelli A."/>
            <person name="Paolocci F."/>
            <person name="Nowrousian M."/>
            <person name="Ottonello S."/>
            <person name="Baldrian P."/>
            <person name="Spatafora J.W."/>
            <person name="Henrissat B."/>
            <person name="Nagy L.G."/>
            <person name="Aury J.M."/>
            <person name="Wincker P."/>
            <person name="Grigoriev I.V."/>
            <person name="Bonfante P."/>
            <person name="Martin F.M."/>
        </authorList>
    </citation>
    <scope>NUCLEOTIDE SEQUENCE [LARGE SCALE GENOMIC DNA]</scope>
    <source>
        <strain evidence="2 3">ATCC MYA-4762</strain>
    </source>
</reference>
<dbReference type="Pfam" id="PF13391">
    <property type="entry name" value="HNH_2"/>
    <property type="match status" value="1"/>
</dbReference>
<evidence type="ECO:0000313" key="3">
    <source>
        <dbReference type="Proteomes" id="UP000267821"/>
    </source>
</evidence>
<dbReference type="AlphaFoldDB" id="A0A3N4MEV0"/>